<name>A0A813TJW9_9BILA</name>
<dbReference type="OrthoDB" id="10024666at2759"/>
<evidence type="ECO:0000313" key="3">
    <source>
        <dbReference type="Proteomes" id="UP000663829"/>
    </source>
</evidence>
<reference evidence="1" key="1">
    <citation type="submission" date="2021-02" db="EMBL/GenBank/DDBJ databases">
        <authorList>
            <person name="Nowell W R."/>
        </authorList>
    </citation>
    <scope>NUCLEOTIDE SEQUENCE</scope>
</reference>
<evidence type="ECO:0000313" key="2">
    <source>
        <dbReference type="EMBL" id="CAF3600891.1"/>
    </source>
</evidence>
<dbReference type="AlphaFoldDB" id="A0A813TJW9"/>
<comment type="caution">
    <text evidence="1">The sequence shown here is derived from an EMBL/GenBank/DDBJ whole genome shotgun (WGS) entry which is preliminary data.</text>
</comment>
<accession>A0A813TJW9</accession>
<dbReference type="Proteomes" id="UP000663829">
    <property type="component" value="Unassembled WGS sequence"/>
</dbReference>
<dbReference type="Proteomes" id="UP000681722">
    <property type="component" value="Unassembled WGS sequence"/>
</dbReference>
<gene>
    <name evidence="1" type="ORF">GPM918_LOCUS4232</name>
    <name evidence="2" type="ORF">SRO942_LOCUS4232</name>
</gene>
<organism evidence="1 3">
    <name type="scientific">Didymodactylos carnosus</name>
    <dbReference type="NCBI Taxonomy" id="1234261"/>
    <lineage>
        <taxon>Eukaryota</taxon>
        <taxon>Metazoa</taxon>
        <taxon>Spiralia</taxon>
        <taxon>Gnathifera</taxon>
        <taxon>Rotifera</taxon>
        <taxon>Eurotatoria</taxon>
        <taxon>Bdelloidea</taxon>
        <taxon>Philodinida</taxon>
        <taxon>Philodinidae</taxon>
        <taxon>Didymodactylos</taxon>
    </lineage>
</organism>
<sequence>MSNIFNEDEQDQTFLTALLDENEKNVIENKPILISNEENEDDIDIEIKSSVSDTDDNDEVNSINEEHKANDITQDENEKLLELVQISEDYDKAEDANKIEPVNDYNTTIIPRSVYDYATTVHEMLESPRYSKLHHDVFMVLGSSDPPPGFGFLHPRFYYLEQKRPVPMHPLKI</sequence>
<evidence type="ECO:0000313" key="1">
    <source>
        <dbReference type="EMBL" id="CAF0814884.1"/>
    </source>
</evidence>
<dbReference type="EMBL" id="CAJNOQ010000562">
    <property type="protein sequence ID" value="CAF0814884.1"/>
    <property type="molecule type" value="Genomic_DNA"/>
</dbReference>
<proteinExistence type="predicted"/>
<dbReference type="EMBL" id="CAJOBC010000562">
    <property type="protein sequence ID" value="CAF3600891.1"/>
    <property type="molecule type" value="Genomic_DNA"/>
</dbReference>
<keyword evidence="3" id="KW-1185">Reference proteome</keyword>
<protein>
    <submittedName>
        <fullName evidence="1">Uncharacterized protein</fullName>
    </submittedName>
</protein>